<reference evidence="2 3" key="1">
    <citation type="submission" date="2016-07" db="EMBL/GenBank/DDBJ databases">
        <title>Complete genome sequence of Bradyrhizobium icense LMTR 13T, a potential inoculant strain isolated from lima bean (Phaseolus lunatus) in Peru.</title>
        <authorList>
            <person name="Ormeno-Orrillo E."/>
            <person name="Duran D."/>
            <person name="Rogel M.A."/>
            <person name="Rey L."/>
            <person name="Imperial J."/>
            <person name="Ruiz-Argueso T."/>
            <person name="Martinez-Romero E."/>
        </authorList>
    </citation>
    <scope>NUCLEOTIDE SEQUENCE [LARGE SCALE GENOMIC DNA]</scope>
    <source>
        <strain evidence="2 3">LMTR 13</strain>
    </source>
</reference>
<dbReference type="Proteomes" id="UP000092839">
    <property type="component" value="Chromosome"/>
</dbReference>
<dbReference type="KEGG" id="bic:LMTR13_26895"/>
<name>A0A1B1UKJ4_9BRAD</name>
<sequence>MDRSSLLVRHGSASNHVRSCGVALTSGSGRRRARFSFALWTRAPSRSFRIKRRLEKVHEQAGRTAKPSQQSSRFEPLESTAANHSSDHRAVLLIDKGLVVLAIWAAAREDDRGSED</sequence>
<keyword evidence="3" id="KW-1185">Reference proteome</keyword>
<evidence type="ECO:0000313" key="2">
    <source>
        <dbReference type="EMBL" id="ANW03226.1"/>
    </source>
</evidence>
<protein>
    <submittedName>
        <fullName evidence="2">Uncharacterized protein</fullName>
    </submittedName>
</protein>
<dbReference type="AlphaFoldDB" id="A0A1B1UKJ4"/>
<evidence type="ECO:0000313" key="3">
    <source>
        <dbReference type="Proteomes" id="UP000092839"/>
    </source>
</evidence>
<feature type="region of interest" description="Disordered" evidence="1">
    <location>
        <begin position="57"/>
        <end position="84"/>
    </location>
</feature>
<accession>A0A1B1UKJ4</accession>
<evidence type="ECO:0000256" key="1">
    <source>
        <dbReference type="SAM" id="MobiDB-lite"/>
    </source>
</evidence>
<dbReference type="EMBL" id="CP016428">
    <property type="protein sequence ID" value="ANW03226.1"/>
    <property type="molecule type" value="Genomic_DNA"/>
</dbReference>
<gene>
    <name evidence="2" type="ORF">LMTR13_26895</name>
</gene>
<organism evidence="2 3">
    <name type="scientific">Bradyrhizobium icense</name>
    <dbReference type="NCBI Taxonomy" id="1274631"/>
    <lineage>
        <taxon>Bacteria</taxon>
        <taxon>Pseudomonadati</taxon>
        <taxon>Pseudomonadota</taxon>
        <taxon>Alphaproteobacteria</taxon>
        <taxon>Hyphomicrobiales</taxon>
        <taxon>Nitrobacteraceae</taxon>
        <taxon>Bradyrhizobium</taxon>
    </lineage>
</organism>
<proteinExistence type="predicted"/>